<feature type="non-terminal residue" evidence="2">
    <location>
        <position position="321"/>
    </location>
</feature>
<dbReference type="Gene3D" id="2.60.40.4070">
    <property type="match status" value="1"/>
</dbReference>
<keyword evidence="3" id="KW-1185">Reference proteome</keyword>
<sequence length="321" mass="34773">MKRVIVLLFPYLIVYILFPIISVGQTSISKPFSFSLAQKARTSAGVFAQDGTLIRTLWSGAEYPSGSHTQTWDGLDDQGRMAPDATYKVKVLSNNVTYTWEGVIGNSSFGVSQGNAIQRGFLQIQGMAITGNTAYYGVGYAEGHPSQAKSLLTSPQSKVEFFPKGETAQATRFVAADKATVYWAGYDGYSNGKTWFVFATRVSDDTEKPFEKGISCRMELGRVYKSCLDIGTTPNSAITGLAVQQNGNYLFVAHQLLNKLHVFDKTTGGLVQTLPIDSPRGLAIDGQDNLWVINGTNSVNKYIVQTNGTLSAATLALSGLE</sequence>
<name>A0ABW5MC71_9BACT</name>
<organism evidence="2 3">
    <name type="scientific">Spirosoma soli</name>
    <dbReference type="NCBI Taxonomy" id="1770529"/>
    <lineage>
        <taxon>Bacteria</taxon>
        <taxon>Pseudomonadati</taxon>
        <taxon>Bacteroidota</taxon>
        <taxon>Cytophagia</taxon>
        <taxon>Cytophagales</taxon>
        <taxon>Cytophagaceae</taxon>
        <taxon>Spirosoma</taxon>
    </lineage>
</organism>
<dbReference type="Gene3D" id="2.130.10.10">
    <property type="entry name" value="YVTN repeat-like/Quinoprotein amine dehydrogenase"/>
    <property type="match status" value="1"/>
</dbReference>
<gene>
    <name evidence="2" type="ORF">ACFSUS_28830</name>
</gene>
<accession>A0ABW5MC71</accession>
<dbReference type="InterPro" id="IPR015943">
    <property type="entry name" value="WD40/YVTN_repeat-like_dom_sf"/>
</dbReference>
<feature type="domain" description="FlgD/Vpr Ig-like" evidence="1">
    <location>
        <begin position="30"/>
        <end position="93"/>
    </location>
</feature>
<comment type="caution">
    <text evidence="2">The sequence shown here is derived from an EMBL/GenBank/DDBJ whole genome shotgun (WGS) entry which is preliminary data.</text>
</comment>
<dbReference type="RefSeq" id="WP_381528764.1">
    <property type="nucleotide sequence ID" value="NZ_JBHULN010000043.1"/>
</dbReference>
<proteinExistence type="predicted"/>
<dbReference type="EMBL" id="JBHULN010000043">
    <property type="protein sequence ID" value="MFD2574668.1"/>
    <property type="molecule type" value="Genomic_DNA"/>
</dbReference>
<dbReference type="Pfam" id="PF13860">
    <property type="entry name" value="FlgD_ig"/>
    <property type="match status" value="1"/>
</dbReference>
<dbReference type="SUPFAM" id="SSF63829">
    <property type="entry name" value="Calcium-dependent phosphotriesterase"/>
    <property type="match status" value="1"/>
</dbReference>
<reference evidence="3" key="1">
    <citation type="journal article" date="2019" name="Int. J. Syst. Evol. Microbiol.">
        <title>The Global Catalogue of Microorganisms (GCM) 10K type strain sequencing project: providing services to taxonomists for standard genome sequencing and annotation.</title>
        <authorList>
            <consortium name="The Broad Institute Genomics Platform"/>
            <consortium name="The Broad Institute Genome Sequencing Center for Infectious Disease"/>
            <person name="Wu L."/>
            <person name="Ma J."/>
        </authorList>
    </citation>
    <scope>NUCLEOTIDE SEQUENCE [LARGE SCALE GENOMIC DNA]</scope>
    <source>
        <strain evidence="3">KCTC 42805</strain>
    </source>
</reference>
<evidence type="ECO:0000313" key="3">
    <source>
        <dbReference type="Proteomes" id="UP001597469"/>
    </source>
</evidence>
<protein>
    <submittedName>
        <fullName evidence="2">FlgD immunoglobulin-like domain containing protein</fullName>
    </submittedName>
</protein>
<evidence type="ECO:0000313" key="2">
    <source>
        <dbReference type="EMBL" id="MFD2574668.1"/>
    </source>
</evidence>
<dbReference type="Proteomes" id="UP001597469">
    <property type="component" value="Unassembled WGS sequence"/>
</dbReference>
<dbReference type="InterPro" id="IPR025965">
    <property type="entry name" value="FlgD/Vpr_Ig-like"/>
</dbReference>
<evidence type="ECO:0000259" key="1">
    <source>
        <dbReference type="Pfam" id="PF13860"/>
    </source>
</evidence>